<dbReference type="Pfam" id="PF03732">
    <property type="entry name" value="Retrotrans_gag"/>
    <property type="match status" value="1"/>
</dbReference>
<evidence type="ECO:0000259" key="3">
    <source>
        <dbReference type="PROSITE" id="PS50158"/>
    </source>
</evidence>
<dbReference type="InterPro" id="IPR005162">
    <property type="entry name" value="Retrotrans_gag_dom"/>
</dbReference>
<name>A0ABD1JJ14_9TELE</name>
<sequence>MDPARVSGPREPESAESPSALQRLEITEGEVRCMSGDVASLLAVAGAEQQQLQLQQQQQQFAELTHLLTQRLPVARLPAVNVPVAHAVDPAPPLPASPVEPAVAGISEPRVGTPERFDGDPAQVRAYITNCRLIFNLQPRNFATEAARVAFTINHLTGRARLWATAEFERQSPACSSFHRFAEEMIKVFDTGSSSAEASRALMAIRQGRRSIADYSIDFRTLASRSRWNMEALVDAYLHSLADYLKDELVSHTPPTSLDDAIALTACIDRRVQARRRERGRQNQSSVSSSGVTRAAPPSQFHPVSQSDTPEPMEVGRTSLSAAERQRRLTAHLCLYCGGEGHRISSCPRKEQAHRT</sequence>
<dbReference type="GO" id="GO:0008270">
    <property type="term" value="F:zinc ion binding"/>
    <property type="evidence" value="ECO:0007669"/>
    <property type="project" value="UniProtKB-KW"/>
</dbReference>
<reference evidence="4 5" key="1">
    <citation type="submission" date="2024-09" db="EMBL/GenBank/DDBJ databases">
        <title>A chromosome-level genome assembly of Gray's grenadier anchovy, Coilia grayii.</title>
        <authorList>
            <person name="Fu Z."/>
        </authorList>
    </citation>
    <scope>NUCLEOTIDE SEQUENCE [LARGE SCALE GENOMIC DNA]</scope>
    <source>
        <strain evidence="4">G4</strain>
        <tissue evidence="4">Muscle</tissue>
    </source>
</reference>
<protein>
    <recommendedName>
        <fullName evidence="3">CCHC-type domain-containing protein</fullName>
    </recommendedName>
</protein>
<gene>
    <name evidence="4" type="ORF">ACEWY4_018217</name>
</gene>
<dbReference type="InterPro" id="IPR036875">
    <property type="entry name" value="Znf_CCHC_sf"/>
</dbReference>
<dbReference type="PROSITE" id="PS50158">
    <property type="entry name" value="ZF_CCHC"/>
    <property type="match status" value="1"/>
</dbReference>
<dbReference type="Proteomes" id="UP001591681">
    <property type="component" value="Unassembled WGS sequence"/>
</dbReference>
<organism evidence="4 5">
    <name type="scientific">Coilia grayii</name>
    <name type="common">Gray's grenadier anchovy</name>
    <dbReference type="NCBI Taxonomy" id="363190"/>
    <lineage>
        <taxon>Eukaryota</taxon>
        <taxon>Metazoa</taxon>
        <taxon>Chordata</taxon>
        <taxon>Craniata</taxon>
        <taxon>Vertebrata</taxon>
        <taxon>Euteleostomi</taxon>
        <taxon>Actinopterygii</taxon>
        <taxon>Neopterygii</taxon>
        <taxon>Teleostei</taxon>
        <taxon>Clupei</taxon>
        <taxon>Clupeiformes</taxon>
        <taxon>Clupeoidei</taxon>
        <taxon>Engraulidae</taxon>
        <taxon>Coilinae</taxon>
        <taxon>Coilia</taxon>
    </lineage>
</organism>
<feature type="region of interest" description="Disordered" evidence="2">
    <location>
        <begin position="275"/>
        <end position="317"/>
    </location>
</feature>
<evidence type="ECO:0000313" key="4">
    <source>
        <dbReference type="EMBL" id="KAL2087158.1"/>
    </source>
</evidence>
<dbReference type="EMBL" id="JBHFQA010000015">
    <property type="protein sequence ID" value="KAL2087158.1"/>
    <property type="molecule type" value="Genomic_DNA"/>
</dbReference>
<dbReference type="InterPro" id="IPR001878">
    <property type="entry name" value="Znf_CCHC"/>
</dbReference>
<evidence type="ECO:0000256" key="1">
    <source>
        <dbReference type="PROSITE-ProRule" id="PRU00047"/>
    </source>
</evidence>
<accession>A0ABD1JJ14</accession>
<feature type="domain" description="CCHC-type" evidence="3">
    <location>
        <begin position="334"/>
        <end position="349"/>
    </location>
</feature>
<keyword evidence="1" id="KW-0479">Metal-binding</keyword>
<keyword evidence="1" id="KW-0863">Zinc-finger</keyword>
<proteinExistence type="predicted"/>
<dbReference type="PANTHER" id="PTHR15503:SF36">
    <property type="entry name" value="RETROTRANSPOSON GAG-LIKE PROTEIN 5"/>
    <property type="match status" value="1"/>
</dbReference>
<dbReference type="AlphaFoldDB" id="A0ABD1JJ14"/>
<comment type="caution">
    <text evidence="4">The sequence shown here is derived from an EMBL/GenBank/DDBJ whole genome shotgun (WGS) entry which is preliminary data.</text>
</comment>
<dbReference type="PANTHER" id="PTHR15503">
    <property type="entry name" value="LDOC1 RELATED"/>
    <property type="match status" value="1"/>
</dbReference>
<dbReference type="InterPro" id="IPR032567">
    <property type="entry name" value="RTL1-rel"/>
</dbReference>
<evidence type="ECO:0000256" key="2">
    <source>
        <dbReference type="SAM" id="MobiDB-lite"/>
    </source>
</evidence>
<evidence type="ECO:0000313" key="5">
    <source>
        <dbReference type="Proteomes" id="UP001591681"/>
    </source>
</evidence>
<keyword evidence="1" id="KW-0862">Zinc</keyword>
<dbReference type="SUPFAM" id="SSF57756">
    <property type="entry name" value="Retrovirus zinc finger-like domains"/>
    <property type="match status" value="1"/>
</dbReference>
<keyword evidence="5" id="KW-1185">Reference proteome</keyword>